<proteinExistence type="predicted"/>
<protein>
    <submittedName>
        <fullName evidence="1">Uncharacterized protein</fullName>
    </submittedName>
</protein>
<dbReference type="OrthoDB" id="1683804at2"/>
<sequence>MFLPNPGKGSISAILPCYTADGDSTEIIAVDGTNQTIRRRVRTVLRQIARQQAVDLTALKRQTARATGSANLQVLPLTAALSLFPVKVRTPRVSGDTCTGYVNALAVKAVEKRPCSPYPAAIILTGGREIPCLWTAATVEKYLRAARLLAALPRQRSGVAETPAGYGAVGELNVLTGKLIDLITDIIALKTGRY</sequence>
<dbReference type="EMBL" id="AFGF01000234">
    <property type="protein sequence ID" value="EGO62268.1"/>
    <property type="molecule type" value="Genomic_DNA"/>
</dbReference>
<dbReference type="RefSeq" id="WP_004098900.1">
    <property type="nucleotide sequence ID" value="NZ_AFGF01000234.1"/>
</dbReference>
<evidence type="ECO:0000313" key="2">
    <source>
        <dbReference type="Proteomes" id="UP000003240"/>
    </source>
</evidence>
<evidence type="ECO:0000313" key="1">
    <source>
        <dbReference type="EMBL" id="EGO62268.1"/>
    </source>
</evidence>
<dbReference type="eggNOG" id="ENOG5033160">
    <property type="taxonomic scope" value="Bacteria"/>
</dbReference>
<dbReference type="AlphaFoldDB" id="F7NNT4"/>
<name>F7NNT4_9FIRM</name>
<reference evidence="1 2" key="1">
    <citation type="journal article" date="2011" name="EMBO J.">
        <title>Structural diversity of bacterial flagellar motors.</title>
        <authorList>
            <person name="Chen S."/>
            <person name="Beeby M."/>
            <person name="Murphy G.E."/>
            <person name="Leadbetter J.R."/>
            <person name="Hendrixson D.R."/>
            <person name="Briegel A."/>
            <person name="Li Z."/>
            <person name="Shi J."/>
            <person name="Tocheva E.I."/>
            <person name="Muller A."/>
            <person name="Dobro M.J."/>
            <person name="Jensen G.J."/>
        </authorList>
    </citation>
    <scope>NUCLEOTIDE SEQUENCE [LARGE SCALE GENOMIC DNA]</scope>
    <source>
        <strain evidence="1 2">DSM 6540</strain>
    </source>
</reference>
<keyword evidence="2" id="KW-1185">Reference proteome</keyword>
<accession>F7NNT4</accession>
<dbReference type="Proteomes" id="UP000003240">
    <property type="component" value="Unassembled WGS sequence"/>
</dbReference>
<organism evidence="1 2">
    <name type="scientific">Acetonema longum DSM 6540</name>
    <dbReference type="NCBI Taxonomy" id="1009370"/>
    <lineage>
        <taxon>Bacteria</taxon>
        <taxon>Bacillati</taxon>
        <taxon>Bacillota</taxon>
        <taxon>Negativicutes</taxon>
        <taxon>Acetonemataceae</taxon>
        <taxon>Acetonema</taxon>
    </lineage>
</organism>
<dbReference type="STRING" id="1009370.ALO_18877"/>
<comment type="caution">
    <text evidence="1">The sequence shown here is derived from an EMBL/GenBank/DDBJ whole genome shotgun (WGS) entry which is preliminary data.</text>
</comment>
<gene>
    <name evidence="1" type="ORF">ALO_18877</name>
</gene>